<protein>
    <submittedName>
        <fullName evidence="1">Uncharacterized protein</fullName>
    </submittedName>
</protein>
<dbReference type="PATRIC" id="fig|362787.3.peg.1061"/>
<evidence type="ECO:0000313" key="2">
    <source>
        <dbReference type="Proteomes" id="UP000031465"/>
    </source>
</evidence>
<gene>
    <name evidence="1" type="ORF">DB44_CT00030</name>
</gene>
<dbReference type="AlphaFoldDB" id="A0A0C1H326"/>
<accession>A0A0C1H326</accession>
<comment type="caution">
    <text evidence="1">The sequence shown here is derived from an EMBL/GenBank/DDBJ whole genome shotgun (WGS) entry which is preliminary data.</text>
</comment>
<dbReference type="EMBL" id="JSAN01000066">
    <property type="protein sequence ID" value="KIC71994.1"/>
    <property type="molecule type" value="Genomic_DNA"/>
</dbReference>
<dbReference type="Proteomes" id="UP000031465">
    <property type="component" value="Unassembled WGS sequence"/>
</dbReference>
<organism evidence="1 2">
    <name type="scientific">Candidatus Protochlamydia amoebophila</name>
    <dbReference type="NCBI Taxonomy" id="362787"/>
    <lineage>
        <taxon>Bacteria</taxon>
        <taxon>Pseudomonadati</taxon>
        <taxon>Chlamydiota</taxon>
        <taxon>Chlamydiia</taxon>
        <taxon>Parachlamydiales</taxon>
        <taxon>Parachlamydiaceae</taxon>
        <taxon>Candidatus Protochlamydia</taxon>
    </lineage>
</organism>
<reference evidence="1 2" key="1">
    <citation type="journal article" date="2014" name="Mol. Biol. Evol.">
        <title>Massive expansion of Ubiquitination-related gene families within the Chlamydiae.</title>
        <authorList>
            <person name="Domman D."/>
            <person name="Collingro A."/>
            <person name="Lagkouvardos I."/>
            <person name="Gehre L."/>
            <person name="Weinmaier T."/>
            <person name="Rattei T."/>
            <person name="Subtil A."/>
            <person name="Horn M."/>
        </authorList>
    </citation>
    <scope>NUCLEOTIDE SEQUENCE [LARGE SCALE GENOMIC DNA]</scope>
    <source>
        <strain evidence="1 2">EI2</strain>
    </source>
</reference>
<proteinExistence type="predicted"/>
<sequence>MDRLIVLIQAEKSNEIYKLRIKFGKEEWLYKTGKAKFSLFKVWQTSGAKTMKLKLLTNKQRNLSEHFFWKGCLLVEFVEFLLQGCHGC</sequence>
<evidence type="ECO:0000313" key="1">
    <source>
        <dbReference type="EMBL" id="KIC71994.1"/>
    </source>
</evidence>
<name>A0A0C1H326_9BACT</name>